<gene>
    <name evidence="6" type="ORF">DWE98_19345</name>
</gene>
<dbReference type="InterPro" id="IPR050595">
    <property type="entry name" value="Bact_response_regulator"/>
</dbReference>
<dbReference type="SMART" id="SM00448">
    <property type="entry name" value="REC"/>
    <property type="match status" value="1"/>
</dbReference>
<feature type="modified residue" description="4-aspartylphosphate" evidence="4">
    <location>
        <position position="113"/>
    </location>
</feature>
<keyword evidence="1 4" id="KW-0597">Phosphoprotein</keyword>
<sequence length="176" mass="19029">MCATTYHYNTKVLKLQFGPLPYGDYTIFCTIDDERADYILVSKPAAASPGRDGLSMVMGPKRSVLVLEDEPIVAMDIEGILKDAGYDVPATFASRAQALDWLSANTPDVVVLDIGLSDGSSIQVAKHLFAKAIPFVVFSGTSPLEPEVDSVFRNGLWLEKPAGTSRIVNAIELACF</sequence>
<organism evidence="6 7">
    <name type="scientific">Bosea caraganae</name>
    <dbReference type="NCBI Taxonomy" id="2763117"/>
    <lineage>
        <taxon>Bacteria</taxon>
        <taxon>Pseudomonadati</taxon>
        <taxon>Pseudomonadota</taxon>
        <taxon>Alphaproteobacteria</taxon>
        <taxon>Hyphomicrobiales</taxon>
        <taxon>Boseaceae</taxon>
        <taxon>Bosea</taxon>
    </lineage>
</organism>
<evidence type="ECO:0000313" key="6">
    <source>
        <dbReference type="EMBL" id="RDJ22588.1"/>
    </source>
</evidence>
<name>A0A370L2Y7_9HYPH</name>
<evidence type="ECO:0000256" key="4">
    <source>
        <dbReference type="PROSITE-ProRule" id="PRU00169"/>
    </source>
</evidence>
<dbReference type="InterPro" id="IPR011006">
    <property type="entry name" value="CheY-like_superfamily"/>
</dbReference>
<proteinExistence type="predicted"/>
<dbReference type="EMBL" id="QQTP01000010">
    <property type="protein sequence ID" value="RDJ22588.1"/>
    <property type="molecule type" value="Genomic_DNA"/>
</dbReference>
<keyword evidence="2" id="KW-0805">Transcription regulation</keyword>
<evidence type="ECO:0000313" key="7">
    <source>
        <dbReference type="Proteomes" id="UP000255207"/>
    </source>
</evidence>
<comment type="caution">
    <text evidence="6">The sequence shown here is derived from an EMBL/GenBank/DDBJ whole genome shotgun (WGS) entry which is preliminary data.</text>
</comment>
<dbReference type="RefSeq" id="WP_114830918.1">
    <property type="nucleotide sequence ID" value="NZ_QQTO01000042.1"/>
</dbReference>
<dbReference type="Gene3D" id="3.40.50.2300">
    <property type="match status" value="1"/>
</dbReference>
<evidence type="ECO:0000259" key="5">
    <source>
        <dbReference type="PROSITE" id="PS50110"/>
    </source>
</evidence>
<keyword evidence="7" id="KW-1185">Reference proteome</keyword>
<evidence type="ECO:0000256" key="1">
    <source>
        <dbReference type="ARBA" id="ARBA00022553"/>
    </source>
</evidence>
<reference evidence="7" key="1">
    <citation type="submission" date="2018-07" db="EMBL/GenBank/DDBJ databases">
        <authorList>
            <person name="Safronova V.I."/>
            <person name="Chirak E.R."/>
            <person name="Sazanova A.L."/>
        </authorList>
    </citation>
    <scope>NUCLEOTIDE SEQUENCE [LARGE SCALE GENOMIC DNA]</scope>
    <source>
        <strain evidence="7">RCAM04685</strain>
    </source>
</reference>
<dbReference type="PANTHER" id="PTHR44591:SF3">
    <property type="entry name" value="RESPONSE REGULATORY DOMAIN-CONTAINING PROTEIN"/>
    <property type="match status" value="1"/>
</dbReference>
<dbReference type="AlphaFoldDB" id="A0A370L2Y7"/>
<dbReference type="OrthoDB" id="8018153at2"/>
<dbReference type="GO" id="GO:0000160">
    <property type="term" value="P:phosphorelay signal transduction system"/>
    <property type="evidence" value="ECO:0007669"/>
    <property type="project" value="InterPro"/>
</dbReference>
<dbReference type="PROSITE" id="PS50110">
    <property type="entry name" value="RESPONSE_REGULATORY"/>
    <property type="match status" value="1"/>
</dbReference>
<keyword evidence="3" id="KW-0804">Transcription</keyword>
<evidence type="ECO:0000256" key="3">
    <source>
        <dbReference type="ARBA" id="ARBA00023163"/>
    </source>
</evidence>
<dbReference type="Pfam" id="PF00072">
    <property type="entry name" value="Response_reg"/>
    <property type="match status" value="1"/>
</dbReference>
<accession>A0A370L2Y7</accession>
<evidence type="ECO:0000256" key="2">
    <source>
        <dbReference type="ARBA" id="ARBA00023015"/>
    </source>
</evidence>
<protein>
    <submittedName>
        <fullName evidence="6">Response regulator</fullName>
    </submittedName>
</protein>
<dbReference type="SUPFAM" id="SSF52172">
    <property type="entry name" value="CheY-like"/>
    <property type="match status" value="1"/>
</dbReference>
<dbReference type="PANTHER" id="PTHR44591">
    <property type="entry name" value="STRESS RESPONSE REGULATOR PROTEIN 1"/>
    <property type="match status" value="1"/>
</dbReference>
<feature type="domain" description="Response regulatory" evidence="5">
    <location>
        <begin position="63"/>
        <end position="175"/>
    </location>
</feature>
<dbReference type="InterPro" id="IPR001789">
    <property type="entry name" value="Sig_transdc_resp-reg_receiver"/>
</dbReference>
<dbReference type="Proteomes" id="UP000255207">
    <property type="component" value="Unassembled WGS sequence"/>
</dbReference>